<evidence type="ECO:0000313" key="1">
    <source>
        <dbReference type="EMBL" id="KAI3683012.1"/>
    </source>
</evidence>
<gene>
    <name evidence="1" type="ORF">L1987_83467</name>
</gene>
<reference evidence="2" key="1">
    <citation type="journal article" date="2022" name="Mol. Ecol. Resour.">
        <title>The genomes of chicory, endive, great burdock and yacon provide insights into Asteraceae palaeo-polyploidization history and plant inulin production.</title>
        <authorList>
            <person name="Fan W."/>
            <person name="Wang S."/>
            <person name="Wang H."/>
            <person name="Wang A."/>
            <person name="Jiang F."/>
            <person name="Liu H."/>
            <person name="Zhao H."/>
            <person name="Xu D."/>
            <person name="Zhang Y."/>
        </authorList>
    </citation>
    <scope>NUCLEOTIDE SEQUENCE [LARGE SCALE GENOMIC DNA]</scope>
    <source>
        <strain evidence="2">cv. Yunnan</strain>
    </source>
</reference>
<accession>A0ACB8YBH3</accession>
<reference evidence="1 2" key="2">
    <citation type="journal article" date="2022" name="Mol. Ecol. Resour.">
        <title>The genomes of chicory, endive, great burdock and yacon provide insights into Asteraceae paleo-polyploidization history and plant inulin production.</title>
        <authorList>
            <person name="Fan W."/>
            <person name="Wang S."/>
            <person name="Wang H."/>
            <person name="Wang A."/>
            <person name="Jiang F."/>
            <person name="Liu H."/>
            <person name="Zhao H."/>
            <person name="Xu D."/>
            <person name="Zhang Y."/>
        </authorList>
    </citation>
    <scope>NUCLEOTIDE SEQUENCE [LARGE SCALE GENOMIC DNA]</scope>
    <source>
        <strain evidence="2">cv. Yunnan</strain>
        <tissue evidence="1">Leaves</tissue>
    </source>
</reference>
<name>A0ACB8YBH3_9ASTR</name>
<organism evidence="1 2">
    <name type="scientific">Smallanthus sonchifolius</name>
    <dbReference type="NCBI Taxonomy" id="185202"/>
    <lineage>
        <taxon>Eukaryota</taxon>
        <taxon>Viridiplantae</taxon>
        <taxon>Streptophyta</taxon>
        <taxon>Embryophyta</taxon>
        <taxon>Tracheophyta</taxon>
        <taxon>Spermatophyta</taxon>
        <taxon>Magnoliopsida</taxon>
        <taxon>eudicotyledons</taxon>
        <taxon>Gunneridae</taxon>
        <taxon>Pentapetalae</taxon>
        <taxon>asterids</taxon>
        <taxon>campanulids</taxon>
        <taxon>Asterales</taxon>
        <taxon>Asteraceae</taxon>
        <taxon>Asteroideae</taxon>
        <taxon>Heliantheae alliance</taxon>
        <taxon>Millerieae</taxon>
        <taxon>Smallanthus</taxon>
    </lineage>
</organism>
<evidence type="ECO:0000313" key="2">
    <source>
        <dbReference type="Proteomes" id="UP001056120"/>
    </source>
</evidence>
<comment type="caution">
    <text evidence="1">The sequence shown here is derived from an EMBL/GenBank/DDBJ whole genome shotgun (WGS) entry which is preliminary data.</text>
</comment>
<dbReference type="Proteomes" id="UP001056120">
    <property type="component" value="Linkage Group LG28"/>
</dbReference>
<keyword evidence="2" id="KW-1185">Reference proteome</keyword>
<proteinExistence type="predicted"/>
<dbReference type="EMBL" id="CM042045">
    <property type="protein sequence ID" value="KAI3683012.1"/>
    <property type="molecule type" value="Genomic_DNA"/>
</dbReference>
<protein>
    <submittedName>
        <fullName evidence="1">Uncharacterized protein</fullName>
    </submittedName>
</protein>
<sequence length="239" mass="26609">MEWLDVLPLGTITTWAEMTKQFLLKYFPPDKTAKLRSSITGFRQDDDESLHAAWERYKTLLRRCPHHGLDLWLQCQTFYDAISGAHKQAVDECAAGDFGGATATEAFQTLEKSATKRFAYNPLRAGPTQKGMHHAIEKKVGQMAQLLSERPQGSLPSNTVPNHNAQVNAVTLRSGKTTKNGAISTSQQTTPKECPNDTQEVTHPPAEKPTKEPVRIYVPPLPYPGHMRKEKLEKSTGNS</sequence>